<gene>
    <name evidence="2" type="primary">PARPA_02092.1 scaffold 2730</name>
</gene>
<evidence type="ECO:0000313" key="3">
    <source>
        <dbReference type="Proteomes" id="UP000054107"/>
    </source>
</evidence>
<name>A0A0B7N0Q2_9FUNG</name>
<reference evidence="2 3" key="1">
    <citation type="submission" date="2014-09" db="EMBL/GenBank/DDBJ databases">
        <authorList>
            <person name="Ellenberger Sabrina"/>
        </authorList>
    </citation>
    <scope>NUCLEOTIDE SEQUENCE [LARGE SCALE GENOMIC DNA]</scope>
    <source>
        <strain evidence="2 3">CBS 412.66</strain>
    </source>
</reference>
<keyword evidence="3" id="KW-1185">Reference proteome</keyword>
<dbReference type="EMBL" id="LN720083">
    <property type="protein sequence ID" value="CEP08734.1"/>
    <property type="molecule type" value="Genomic_DNA"/>
</dbReference>
<dbReference type="AlphaFoldDB" id="A0A0B7N0Q2"/>
<dbReference type="Proteomes" id="UP000054107">
    <property type="component" value="Unassembled WGS sequence"/>
</dbReference>
<protein>
    <recommendedName>
        <fullName evidence="1">Helitron helicase-like domain-containing protein</fullName>
    </recommendedName>
</protein>
<dbReference type="InterPro" id="IPR025476">
    <property type="entry name" value="Helitron_helicase-like"/>
</dbReference>
<organism evidence="2 3">
    <name type="scientific">Parasitella parasitica</name>
    <dbReference type="NCBI Taxonomy" id="35722"/>
    <lineage>
        <taxon>Eukaryota</taxon>
        <taxon>Fungi</taxon>
        <taxon>Fungi incertae sedis</taxon>
        <taxon>Mucoromycota</taxon>
        <taxon>Mucoromycotina</taxon>
        <taxon>Mucoromycetes</taxon>
        <taxon>Mucorales</taxon>
        <taxon>Mucorineae</taxon>
        <taxon>Mucoraceae</taxon>
        <taxon>Parasitella</taxon>
    </lineage>
</organism>
<evidence type="ECO:0000259" key="1">
    <source>
        <dbReference type="Pfam" id="PF14214"/>
    </source>
</evidence>
<proteinExistence type="predicted"/>
<feature type="domain" description="Helitron helicase-like" evidence="1">
    <location>
        <begin position="152"/>
        <end position="309"/>
    </location>
</feature>
<evidence type="ECO:0000313" key="2">
    <source>
        <dbReference type="EMBL" id="CEP08734.1"/>
    </source>
</evidence>
<feature type="non-terminal residue" evidence="2">
    <location>
        <position position="399"/>
    </location>
</feature>
<dbReference type="OrthoDB" id="10615908at2759"/>
<sequence>MQLASRQDTINWEKARHVYRRLVSSNPHLAQFNNEQALERLSQIVSESDIHIKERNARNWSTSSYSEYVMPSENVAPSEGLSNFENMLLGVDLNNRQVLYKTPALFAIMFPYLYTSGQGYYSLVPGGSLDQKSEVEGGIAVATQWSLTLKQYVKERLVMPDRRFARDTAWIFMMPDIINRHDILSANRHVVSTQHASWNRESVLDRGQTGYDSAKTSLVPYQIRSSIAYKKRLSLDLYTIFRHYGPPHMFLTFTCDEFSPMYSDICEGLKPWEDPIIKGAFASMIGGLKAYSYVVEKQACGSPHVHIVLWSETLIAQQLLDKGFITAHIPRYEDNPEFNYLVRRLQTHQHRPYCSPLFKDVNTTSVKTCRFNYPREPLQASYIDENARAHFARTTGQEW</sequence>
<dbReference type="STRING" id="35722.A0A0B7N0Q2"/>
<dbReference type="Pfam" id="PF14214">
    <property type="entry name" value="Helitron_like_N"/>
    <property type="match status" value="1"/>
</dbReference>
<accession>A0A0B7N0Q2</accession>